<evidence type="ECO:0000313" key="6">
    <source>
        <dbReference type="Proteomes" id="UP001151234"/>
    </source>
</evidence>
<evidence type="ECO:0000256" key="2">
    <source>
        <dbReference type="ARBA" id="ARBA00023125"/>
    </source>
</evidence>
<dbReference type="SMART" id="SM00895">
    <property type="entry name" value="FCD"/>
    <property type="match status" value="1"/>
</dbReference>
<evidence type="ECO:0000313" key="5">
    <source>
        <dbReference type="EMBL" id="MDA5399960.1"/>
    </source>
</evidence>
<dbReference type="SUPFAM" id="SSF46785">
    <property type="entry name" value="Winged helix' DNA-binding domain"/>
    <property type="match status" value="1"/>
</dbReference>
<feature type="domain" description="HTH gntR-type" evidence="4">
    <location>
        <begin position="19"/>
        <end position="86"/>
    </location>
</feature>
<dbReference type="GO" id="GO:0003700">
    <property type="term" value="F:DNA-binding transcription factor activity"/>
    <property type="evidence" value="ECO:0007669"/>
    <property type="project" value="InterPro"/>
</dbReference>
<keyword evidence="2" id="KW-0238">DNA-binding</keyword>
<accession>A0A9X3UKN3</accession>
<evidence type="ECO:0000259" key="4">
    <source>
        <dbReference type="PROSITE" id="PS50949"/>
    </source>
</evidence>
<proteinExistence type="predicted"/>
<dbReference type="SMART" id="SM00345">
    <property type="entry name" value="HTH_GNTR"/>
    <property type="match status" value="1"/>
</dbReference>
<gene>
    <name evidence="5" type="ORF">OQ273_15360</name>
</gene>
<keyword evidence="6" id="KW-1185">Reference proteome</keyword>
<dbReference type="InterPro" id="IPR036388">
    <property type="entry name" value="WH-like_DNA-bd_sf"/>
</dbReference>
<dbReference type="GO" id="GO:0003677">
    <property type="term" value="F:DNA binding"/>
    <property type="evidence" value="ECO:0007669"/>
    <property type="project" value="UniProtKB-KW"/>
</dbReference>
<dbReference type="RefSeq" id="WP_267991373.1">
    <property type="nucleotide sequence ID" value="NZ_JAPJZI010000001.1"/>
</dbReference>
<dbReference type="Gene3D" id="1.20.120.530">
    <property type="entry name" value="GntR ligand-binding domain-like"/>
    <property type="match status" value="1"/>
</dbReference>
<organism evidence="5 6">
    <name type="scientific">Hoeflea prorocentri</name>
    <dbReference type="NCBI Taxonomy" id="1922333"/>
    <lineage>
        <taxon>Bacteria</taxon>
        <taxon>Pseudomonadati</taxon>
        <taxon>Pseudomonadota</taxon>
        <taxon>Alphaproteobacteria</taxon>
        <taxon>Hyphomicrobiales</taxon>
        <taxon>Rhizobiaceae</taxon>
        <taxon>Hoeflea</taxon>
    </lineage>
</organism>
<dbReference type="Pfam" id="PF07729">
    <property type="entry name" value="FCD"/>
    <property type="match status" value="1"/>
</dbReference>
<name>A0A9X3UKN3_9HYPH</name>
<sequence>MPAGNEIRNIPDAPMQEAPHLKDEAFRDLERMIVYGQLEPGHWVSETDLVEISGHTRAPVRSAIQRLADGGLLKIVPRRGAQICPIDYTEQFRLLELRRVVEVLVARSAAKRATLPQREKFRQISKGFREVAVTRDQKIMTELDSECFSLLTLASDNRFAARALTSVKGLSRRFWVLNQERHGDVVRMAEAHAAVAEAVSEGDEAAAERAVCAVIDYVEEFTLEVVGFSRTINAS</sequence>
<dbReference type="InterPro" id="IPR008920">
    <property type="entry name" value="TF_FadR/GntR_C"/>
</dbReference>
<dbReference type="PANTHER" id="PTHR43537">
    <property type="entry name" value="TRANSCRIPTIONAL REGULATOR, GNTR FAMILY"/>
    <property type="match status" value="1"/>
</dbReference>
<evidence type="ECO:0000256" key="3">
    <source>
        <dbReference type="ARBA" id="ARBA00023163"/>
    </source>
</evidence>
<dbReference type="InterPro" id="IPR000524">
    <property type="entry name" value="Tscrpt_reg_HTH_GntR"/>
</dbReference>
<dbReference type="InterPro" id="IPR011711">
    <property type="entry name" value="GntR_C"/>
</dbReference>
<dbReference type="Gene3D" id="1.10.10.10">
    <property type="entry name" value="Winged helix-like DNA-binding domain superfamily/Winged helix DNA-binding domain"/>
    <property type="match status" value="1"/>
</dbReference>
<dbReference type="Pfam" id="PF00392">
    <property type="entry name" value="GntR"/>
    <property type="match status" value="1"/>
</dbReference>
<dbReference type="Proteomes" id="UP001151234">
    <property type="component" value="Unassembled WGS sequence"/>
</dbReference>
<dbReference type="PROSITE" id="PS50949">
    <property type="entry name" value="HTH_GNTR"/>
    <property type="match status" value="1"/>
</dbReference>
<dbReference type="SUPFAM" id="SSF48008">
    <property type="entry name" value="GntR ligand-binding domain-like"/>
    <property type="match status" value="1"/>
</dbReference>
<dbReference type="InterPro" id="IPR036390">
    <property type="entry name" value="WH_DNA-bd_sf"/>
</dbReference>
<keyword evidence="3" id="KW-0804">Transcription</keyword>
<reference evidence="5" key="1">
    <citation type="submission" date="2022-11" db="EMBL/GenBank/DDBJ databases">
        <title>Draft genome sequence of Hoeflea poritis E7-10 and Hoeflea prorocentri PM5-8, separated from scleractinian coral Porites lutea and marine dinoflagellate.</title>
        <authorList>
            <person name="Zhang G."/>
            <person name="Wei Q."/>
            <person name="Cai L."/>
        </authorList>
    </citation>
    <scope>NUCLEOTIDE SEQUENCE</scope>
    <source>
        <strain evidence="5">PM5-8</strain>
    </source>
</reference>
<dbReference type="EMBL" id="JAPJZI010000001">
    <property type="protein sequence ID" value="MDA5399960.1"/>
    <property type="molecule type" value="Genomic_DNA"/>
</dbReference>
<protein>
    <submittedName>
        <fullName evidence="5">GntR family transcriptional regulator</fullName>
    </submittedName>
</protein>
<keyword evidence="1" id="KW-0805">Transcription regulation</keyword>
<comment type="caution">
    <text evidence="5">The sequence shown here is derived from an EMBL/GenBank/DDBJ whole genome shotgun (WGS) entry which is preliminary data.</text>
</comment>
<evidence type="ECO:0000256" key="1">
    <source>
        <dbReference type="ARBA" id="ARBA00023015"/>
    </source>
</evidence>
<dbReference type="PANTHER" id="PTHR43537:SF45">
    <property type="entry name" value="GNTR FAMILY REGULATORY PROTEIN"/>
    <property type="match status" value="1"/>
</dbReference>
<dbReference type="AlphaFoldDB" id="A0A9X3UKN3"/>